<evidence type="ECO:0000313" key="3">
    <source>
        <dbReference type="Proteomes" id="UP000887540"/>
    </source>
</evidence>
<accession>A0A914EDX5</accession>
<feature type="signal peptide" evidence="2">
    <location>
        <begin position="1"/>
        <end position="18"/>
    </location>
</feature>
<evidence type="ECO:0000256" key="2">
    <source>
        <dbReference type="SAM" id="SignalP"/>
    </source>
</evidence>
<feature type="chain" id="PRO_5037548594" evidence="2">
    <location>
        <begin position="19"/>
        <end position="253"/>
    </location>
</feature>
<feature type="transmembrane region" description="Helical" evidence="1">
    <location>
        <begin position="205"/>
        <end position="229"/>
    </location>
</feature>
<keyword evidence="1" id="KW-0812">Transmembrane</keyword>
<dbReference type="Proteomes" id="UP000887540">
    <property type="component" value="Unplaced"/>
</dbReference>
<protein>
    <submittedName>
        <fullName evidence="4">Uncharacterized protein</fullName>
    </submittedName>
</protein>
<evidence type="ECO:0000313" key="4">
    <source>
        <dbReference type="WBParaSite" id="ACRNAN_scaffold7092.g9148.t1"/>
    </source>
</evidence>
<evidence type="ECO:0000256" key="1">
    <source>
        <dbReference type="SAM" id="Phobius"/>
    </source>
</evidence>
<keyword evidence="1" id="KW-1133">Transmembrane helix</keyword>
<name>A0A914EDX5_9BILA</name>
<keyword evidence="1" id="KW-0472">Membrane</keyword>
<proteinExistence type="predicted"/>
<sequence length="253" mass="28389">MNIFGILAILGYVICCASRCDVKKGSHDVVLVDIVSSIDEQNWYEFIKPHVDKCKFTTHFETITTSAPKNWVKKHPVITSLIGTGATILINGAVDVVMYESIKSDLAKHIFFNFQVHDRANLTCASTLVANKIWDELKTRAFLASYFVNGRIVALGKSGQAFDVDILKCNKTKHVFNCNSNALNANALIAATLNKCSNTWMEYRFLLYAACMVGISFTSICGCILYCKFRYVATEVTRRRFTKKNKNVVKNIV</sequence>
<organism evidence="3 4">
    <name type="scientific">Acrobeloides nanus</name>
    <dbReference type="NCBI Taxonomy" id="290746"/>
    <lineage>
        <taxon>Eukaryota</taxon>
        <taxon>Metazoa</taxon>
        <taxon>Ecdysozoa</taxon>
        <taxon>Nematoda</taxon>
        <taxon>Chromadorea</taxon>
        <taxon>Rhabditida</taxon>
        <taxon>Tylenchina</taxon>
        <taxon>Cephalobomorpha</taxon>
        <taxon>Cephaloboidea</taxon>
        <taxon>Cephalobidae</taxon>
        <taxon>Acrobeloides</taxon>
    </lineage>
</organism>
<keyword evidence="3" id="KW-1185">Reference proteome</keyword>
<dbReference type="WBParaSite" id="ACRNAN_scaffold7092.g9148.t1">
    <property type="protein sequence ID" value="ACRNAN_scaffold7092.g9148.t1"/>
    <property type="gene ID" value="ACRNAN_scaffold7092.g9148"/>
</dbReference>
<dbReference type="AlphaFoldDB" id="A0A914EDX5"/>
<keyword evidence="2" id="KW-0732">Signal</keyword>
<reference evidence="4" key="1">
    <citation type="submission" date="2022-11" db="UniProtKB">
        <authorList>
            <consortium name="WormBaseParasite"/>
        </authorList>
    </citation>
    <scope>IDENTIFICATION</scope>
</reference>